<dbReference type="InterPro" id="IPR051466">
    <property type="entry name" value="D-amino_acid_metab_enzyme"/>
</dbReference>
<name>A0ABS6I4I1_9MICC</name>
<evidence type="ECO:0000313" key="3">
    <source>
        <dbReference type="Proteomes" id="UP000824166"/>
    </source>
</evidence>
<sequence>MNHAVPDGILTPAIMIDVDVLDRNIQRMASSMLSRGLRLRPHVKTHKTLEIAAKQLAAGAVGLTVATIGEAEVFAAGGATDIFIAYPLWVEAHHAERLRKLASTCAITVGTDSAESATAMGRQLGADARSIDVLIEVDSGHHRSGVLPGEVVDVARAAAASGLNIAGVFTFPGHSYKPGMPRDAAGNENDALGRASAALERAGFEVRTISGGSTPTALLDAETLATELRPGVYVFGDAQQLELERCTWDDIALTVAATVVSRHESDGGNIRRVVVDAGSKILGSDRPDWATGYGRLPEYREARITALSEHHATVVWPDSEELPALGTRLRLIPNHVCLAMNLVDEVTVVREGAVVDTWRVAARGRNN</sequence>
<dbReference type="CDD" id="cd06820">
    <property type="entry name" value="PLPDE_III_LS_D-TA_like"/>
    <property type="match status" value="1"/>
</dbReference>
<gene>
    <name evidence="2" type="ORF">KSW38_03320</name>
</gene>
<accession>A0ABS6I4I1</accession>
<dbReference type="InterPro" id="IPR001608">
    <property type="entry name" value="Ala_racemase_N"/>
</dbReference>
<dbReference type="PANTHER" id="PTHR28004:SF2">
    <property type="entry name" value="D-SERINE DEHYDRATASE"/>
    <property type="match status" value="1"/>
</dbReference>
<keyword evidence="3" id="KW-1185">Reference proteome</keyword>
<dbReference type="EMBL" id="JAHOPC010000001">
    <property type="protein sequence ID" value="MBU8865327.1"/>
    <property type="molecule type" value="Genomic_DNA"/>
</dbReference>
<reference evidence="2 3" key="1">
    <citation type="submission" date="2021-06" db="EMBL/GenBank/DDBJ databases">
        <authorList>
            <person name="Jeong J.W."/>
        </authorList>
    </citation>
    <scope>NUCLEOTIDE SEQUENCE [LARGE SCALE GENOMIC DNA]</scope>
    <source>
        <strain evidence="2 3">MMS21-TAE1-1</strain>
    </source>
</reference>
<dbReference type="RefSeq" id="WP_216922659.1">
    <property type="nucleotide sequence ID" value="NZ_JAHOPC010000001.1"/>
</dbReference>
<proteinExistence type="predicted"/>
<evidence type="ECO:0000313" key="2">
    <source>
        <dbReference type="EMBL" id="MBU8865327.1"/>
    </source>
</evidence>
<organism evidence="2 3">
    <name type="scientific">Paenarthrobacter aromaticivorans</name>
    <dbReference type="NCBI Taxonomy" id="2849150"/>
    <lineage>
        <taxon>Bacteria</taxon>
        <taxon>Bacillati</taxon>
        <taxon>Actinomycetota</taxon>
        <taxon>Actinomycetes</taxon>
        <taxon>Micrococcales</taxon>
        <taxon>Micrococcaceae</taxon>
        <taxon>Paenarthrobacter</taxon>
    </lineage>
</organism>
<feature type="domain" description="D-serine dehydratase-like" evidence="1">
    <location>
        <begin position="252"/>
        <end position="350"/>
    </location>
</feature>
<protein>
    <submittedName>
        <fullName evidence="2">D-TA family PLP-dependent enzyme</fullName>
    </submittedName>
</protein>
<dbReference type="InterPro" id="IPR026956">
    <property type="entry name" value="D-ser_dehydrat-like_dom"/>
</dbReference>
<evidence type="ECO:0000259" key="1">
    <source>
        <dbReference type="SMART" id="SM01119"/>
    </source>
</evidence>
<dbReference type="Proteomes" id="UP000824166">
    <property type="component" value="Unassembled WGS sequence"/>
</dbReference>
<dbReference type="PANTHER" id="PTHR28004">
    <property type="entry name" value="ZGC:162816-RELATED"/>
    <property type="match status" value="1"/>
</dbReference>
<dbReference type="SMART" id="SM01119">
    <property type="entry name" value="D-ser_dehydrat"/>
    <property type="match status" value="1"/>
</dbReference>
<dbReference type="Pfam" id="PF14031">
    <property type="entry name" value="D-ser_dehydrat"/>
    <property type="match status" value="1"/>
</dbReference>
<comment type="caution">
    <text evidence="2">The sequence shown here is derived from an EMBL/GenBank/DDBJ whole genome shotgun (WGS) entry which is preliminary data.</text>
</comment>
<dbReference type="Pfam" id="PF01168">
    <property type="entry name" value="Ala_racemase_N"/>
    <property type="match status" value="1"/>
</dbReference>